<accession>A0ABS8DDR1</accession>
<name>A0ABS8DDR1_9FIRM</name>
<keyword evidence="2" id="KW-0808">Transferase</keyword>
<proteinExistence type="predicted"/>
<evidence type="ECO:0000256" key="2">
    <source>
        <dbReference type="ARBA" id="ARBA00022679"/>
    </source>
</evidence>
<evidence type="ECO:0000259" key="4">
    <source>
        <dbReference type="Pfam" id="PF13649"/>
    </source>
</evidence>
<dbReference type="SUPFAM" id="SSF53335">
    <property type="entry name" value="S-adenosyl-L-methionine-dependent methyltransferases"/>
    <property type="match status" value="1"/>
</dbReference>
<dbReference type="InterPro" id="IPR029063">
    <property type="entry name" value="SAM-dependent_MTases_sf"/>
</dbReference>
<dbReference type="PANTHER" id="PTHR43464:SF19">
    <property type="entry name" value="UBIQUINONE BIOSYNTHESIS O-METHYLTRANSFERASE, MITOCHONDRIAL"/>
    <property type="match status" value="1"/>
</dbReference>
<feature type="domain" description="Methyltransferase" evidence="4">
    <location>
        <begin position="71"/>
        <end position="164"/>
    </location>
</feature>
<dbReference type="GO" id="GO:0008168">
    <property type="term" value="F:methyltransferase activity"/>
    <property type="evidence" value="ECO:0007669"/>
    <property type="project" value="UniProtKB-KW"/>
</dbReference>
<organism evidence="5 6">
    <name type="scientific">Bariatricus massiliensis</name>
    <dbReference type="NCBI Taxonomy" id="1745713"/>
    <lineage>
        <taxon>Bacteria</taxon>
        <taxon>Bacillati</taxon>
        <taxon>Bacillota</taxon>
        <taxon>Clostridia</taxon>
        <taxon>Lachnospirales</taxon>
        <taxon>Lachnospiraceae</taxon>
        <taxon>Bariatricus</taxon>
    </lineage>
</organism>
<dbReference type="PANTHER" id="PTHR43464">
    <property type="entry name" value="METHYLTRANSFERASE"/>
    <property type="match status" value="1"/>
</dbReference>
<dbReference type="GO" id="GO:0032259">
    <property type="term" value="P:methylation"/>
    <property type="evidence" value="ECO:0007669"/>
    <property type="project" value="UniProtKB-KW"/>
</dbReference>
<keyword evidence="1 5" id="KW-0489">Methyltransferase</keyword>
<sequence>MNSDFITSLRKPPIYTKSTVEFWNDEYISKQMLKAHLDPNFDGASRKLDFIEKSVTWITELISPADYPSLLDVGCGPGIYAEKFAQRGYQVTGVDFSKRSIAYAQQSAISKKLNISYVYQNYLEMDLDKCFDFCTMIYCDYGALSTKDRQVIMNKIYHHLKPGGKVLLDVFSMTKFCNFQEQQIWEICPNGGFWRPEEHMVLSGFYKYSDNVTLDLISIVSKEEITPYYLWNTYFSKEDLMQEAESVGFKTCGLFGDVAGSIYQSESDTIAIILEK</sequence>
<evidence type="ECO:0000313" key="5">
    <source>
        <dbReference type="EMBL" id="MCB7386548.1"/>
    </source>
</evidence>
<dbReference type="CDD" id="cd02440">
    <property type="entry name" value="AdoMet_MTases"/>
    <property type="match status" value="1"/>
</dbReference>
<dbReference type="EMBL" id="JAJCIS010000002">
    <property type="protein sequence ID" value="MCB7386548.1"/>
    <property type="molecule type" value="Genomic_DNA"/>
</dbReference>
<gene>
    <name evidence="5" type="ORF">LIZ65_04550</name>
</gene>
<dbReference type="Gene3D" id="2.20.25.110">
    <property type="entry name" value="S-adenosyl-L-methionine-dependent methyltransferases"/>
    <property type="match status" value="1"/>
</dbReference>
<dbReference type="Pfam" id="PF13649">
    <property type="entry name" value="Methyltransf_25"/>
    <property type="match status" value="1"/>
</dbReference>
<keyword evidence="6" id="KW-1185">Reference proteome</keyword>
<reference evidence="5 6" key="1">
    <citation type="submission" date="2021-10" db="EMBL/GenBank/DDBJ databases">
        <title>Collection of gut derived symbiotic bacterial strains cultured from healthy donors.</title>
        <authorList>
            <person name="Lin H."/>
            <person name="Littmann E."/>
            <person name="Kohout C."/>
            <person name="Pamer E.G."/>
        </authorList>
    </citation>
    <scope>NUCLEOTIDE SEQUENCE [LARGE SCALE GENOMIC DNA]</scope>
    <source>
        <strain evidence="5 6">DFI.1.165</strain>
    </source>
</reference>
<dbReference type="InterPro" id="IPR041698">
    <property type="entry name" value="Methyltransf_25"/>
</dbReference>
<protein>
    <submittedName>
        <fullName evidence="5">Class I SAM-dependent methyltransferase</fullName>
    </submittedName>
</protein>
<dbReference type="Gene3D" id="3.40.50.150">
    <property type="entry name" value="Vaccinia Virus protein VP39"/>
    <property type="match status" value="1"/>
</dbReference>
<comment type="caution">
    <text evidence="5">The sequence shown here is derived from an EMBL/GenBank/DDBJ whole genome shotgun (WGS) entry which is preliminary data.</text>
</comment>
<evidence type="ECO:0000313" key="6">
    <source>
        <dbReference type="Proteomes" id="UP001299546"/>
    </source>
</evidence>
<dbReference type="RefSeq" id="WP_066736724.1">
    <property type="nucleotide sequence ID" value="NZ_JAJCIQ010000002.1"/>
</dbReference>
<evidence type="ECO:0000256" key="1">
    <source>
        <dbReference type="ARBA" id="ARBA00022603"/>
    </source>
</evidence>
<keyword evidence="3" id="KW-0949">S-adenosyl-L-methionine</keyword>
<dbReference type="Proteomes" id="UP001299546">
    <property type="component" value="Unassembled WGS sequence"/>
</dbReference>
<evidence type="ECO:0000256" key="3">
    <source>
        <dbReference type="ARBA" id="ARBA00022691"/>
    </source>
</evidence>